<dbReference type="InterPro" id="IPR051413">
    <property type="entry name" value="K/Na_HCN_channel"/>
</dbReference>
<feature type="region of interest" description="Disordered" evidence="1">
    <location>
        <begin position="102"/>
        <end position="126"/>
    </location>
</feature>
<dbReference type="SUPFAM" id="SSF51206">
    <property type="entry name" value="cAMP-binding domain-like"/>
    <property type="match status" value="1"/>
</dbReference>
<feature type="compositionally biased region" description="Polar residues" evidence="1">
    <location>
        <begin position="1"/>
        <end position="10"/>
    </location>
</feature>
<proteinExistence type="predicted"/>
<dbReference type="Gene3D" id="2.60.120.10">
    <property type="entry name" value="Jelly Rolls"/>
    <property type="match status" value="1"/>
</dbReference>
<dbReference type="SMART" id="SM00100">
    <property type="entry name" value="cNMP"/>
    <property type="match status" value="1"/>
</dbReference>
<organism evidence="4 5">
    <name type="scientific">Tetrahymena thermophila (strain SB210)</name>
    <dbReference type="NCBI Taxonomy" id="312017"/>
    <lineage>
        <taxon>Eukaryota</taxon>
        <taxon>Sar</taxon>
        <taxon>Alveolata</taxon>
        <taxon>Ciliophora</taxon>
        <taxon>Intramacronucleata</taxon>
        <taxon>Oligohymenophorea</taxon>
        <taxon>Hymenostomatida</taxon>
        <taxon>Tetrahymenina</taxon>
        <taxon>Tetrahymenidae</taxon>
        <taxon>Tetrahymena</taxon>
    </lineage>
</organism>
<feature type="region of interest" description="Disordered" evidence="1">
    <location>
        <begin position="172"/>
        <end position="191"/>
    </location>
</feature>
<dbReference type="GO" id="GO:0098855">
    <property type="term" value="C:HCN channel complex"/>
    <property type="evidence" value="ECO:0007669"/>
    <property type="project" value="TreeGrafter"/>
</dbReference>
<feature type="region of interest" description="Disordered" evidence="1">
    <location>
        <begin position="1087"/>
        <end position="1131"/>
    </location>
</feature>
<evidence type="ECO:0000256" key="2">
    <source>
        <dbReference type="SAM" id="Phobius"/>
    </source>
</evidence>
<protein>
    <submittedName>
        <fullName evidence="4">Cyclic nucleotide-binding domain protein</fullName>
    </submittedName>
</protein>
<feature type="transmembrane region" description="Helical" evidence="2">
    <location>
        <begin position="399"/>
        <end position="418"/>
    </location>
</feature>
<dbReference type="PROSITE" id="PS50042">
    <property type="entry name" value="CNMP_BINDING_3"/>
    <property type="match status" value="1"/>
</dbReference>
<dbReference type="OrthoDB" id="6595331at2759"/>
<dbReference type="InterPro" id="IPR018490">
    <property type="entry name" value="cNMP-bd_dom_sf"/>
</dbReference>
<keyword evidence="2" id="KW-0812">Transmembrane</keyword>
<dbReference type="KEGG" id="tet:TTHERM_00492820"/>
<feature type="transmembrane region" description="Helical" evidence="2">
    <location>
        <begin position="430"/>
        <end position="454"/>
    </location>
</feature>
<dbReference type="InterPro" id="IPR000595">
    <property type="entry name" value="cNMP-bd_dom"/>
</dbReference>
<feature type="compositionally biased region" description="Polar residues" evidence="1">
    <location>
        <begin position="102"/>
        <end position="122"/>
    </location>
</feature>
<evidence type="ECO:0000259" key="3">
    <source>
        <dbReference type="PROSITE" id="PS50042"/>
    </source>
</evidence>
<feature type="compositionally biased region" description="Polar residues" evidence="1">
    <location>
        <begin position="1107"/>
        <end position="1125"/>
    </location>
</feature>
<evidence type="ECO:0000256" key="1">
    <source>
        <dbReference type="SAM" id="MobiDB-lite"/>
    </source>
</evidence>
<keyword evidence="5" id="KW-1185">Reference proteome</keyword>
<dbReference type="PANTHER" id="PTHR45689">
    <property type="entry name" value="I[[H]] CHANNEL, ISOFORM E"/>
    <property type="match status" value="1"/>
</dbReference>
<evidence type="ECO:0000313" key="5">
    <source>
        <dbReference type="Proteomes" id="UP000009168"/>
    </source>
</evidence>
<name>I7LWV4_TETTS</name>
<dbReference type="InterPro" id="IPR014710">
    <property type="entry name" value="RmlC-like_jellyroll"/>
</dbReference>
<dbReference type="CDD" id="cd00038">
    <property type="entry name" value="CAP_ED"/>
    <property type="match status" value="1"/>
</dbReference>
<feature type="region of interest" description="Disordered" evidence="1">
    <location>
        <begin position="1"/>
        <end position="21"/>
    </location>
</feature>
<dbReference type="PANTHER" id="PTHR45689:SF5">
    <property type="entry name" value="I[[H]] CHANNEL, ISOFORM E"/>
    <property type="match status" value="1"/>
</dbReference>
<gene>
    <name evidence="4" type="ORF">TTHERM_00492820</name>
</gene>
<dbReference type="Proteomes" id="UP000009168">
    <property type="component" value="Unassembled WGS sequence"/>
</dbReference>
<feature type="domain" description="Cyclic nucleotide-binding" evidence="3">
    <location>
        <begin position="767"/>
        <end position="873"/>
    </location>
</feature>
<dbReference type="EMBL" id="GG662512">
    <property type="protein sequence ID" value="EAS02929.2"/>
    <property type="molecule type" value="Genomic_DNA"/>
</dbReference>
<feature type="transmembrane region" description="Helical" evidence="2">
    <location>
        <begin position="466"/>
        <end position="486"/>
    </location>
</feature>
<sequence>MEDKSFQGSQMHLRKSKGNEEVFNSQGIQQDLSSLSNGDAIHSDNQSNIQQLQSLNIYNLQQKFFNAEEHNQLSNQMKKNQSEEYIPVIDSAVFSTTKIKNKRGSGQENSFFNGQGQITQKRNSIRKQPSEVLSILSNQNLNFLNSNNPKNESNSQSSEFIQSQLASVNQGKANFQQSQQSFNEKKQQKRESILLNSNNSSINNINSNGMAVSQNNNNNQIINLQNLSNLQTNNITTNGINFKQESSFVNNMISARDLPNNNVLNTSLSNLKPVSNTNSTLNVQKMAQILQIQQQKEQAVSQIKKLNSIQSKKLMIQQQQEIQQRIVSSMINNKNTIQSNKLNNGQFSVINHSQINTEQKQNQNIEFDEIYAQSKEMINDLSSLKEKTVQKGKNVLQNIFRVSIMIISLNYFCLVDYLKKKKAISALGLVNFIFQIVSLLCNILIIQYFLLKIFKTLEGNAMSSTYIDITCLIFGQLEVFFTFVFAQYDSQAMKIIYSSSEISKKNFTQHSQYLILLFDLLCFLVVLLEIIWSIVDFSINSALLNIIRSLMLFKLLRILSSLSALHSHFFKRQYYYQYEMFRILTTATLLILTFTNLWCALASYYFQVANMQEFQILITANIPNDDYNQQFLFFLNKVIENTFSIYTTLESDDKHFEQTFLISLQHIFIGVFYIHMFQSFFTLSKTICEFNRKKRQTQIDLIEYSKKINLEDSILDQSILYISNLPDNPNKYSNFNSHTEALKILPRSFKNQIEEYFEELLFDQIPFLSQFQTSLKNKIYSQIEEITYLPDEQIITEGQIDDSSLYFIIEGEAKVFYQQKLDSKAFHTFKTLKKLDYFGEISFLTGQPRKASVKSIGYLTVIKIQRKTLINLIQHHILDYQAFCMMRDQIMNNQNYSFINLKCYICDQHTHLASVCPFAHYRMDLVSYVKAYYLDSKDQVRQSFERKKKNSIKAVTCLKKIQRAVSGILEDTLIQGILSEDYSSDLQFDEEEFDKKIYYDSILLSLEFSEQEKENNLQNNLSKRPPSQIHVSNLPMTPDRRTSSKQNVKNGSLVASVEEDIESGLNSNMNNEIVFSSSSINNKILLKSKTNPKEEKNSPKHRASKGKSVSIQKADSLTNQGGSRYSRSHFHQPVTLSSISHKSSKEKDEIPYFLSRDDLSEKVFNFAAYFPDSNAKSIIESFNKSIKLNSKNEIIFKQGSLSSQNFDFPNQLSSIQNQVIGSQFQKQLSFYSVPNYGQSIQNYQQAQREHQEKVHRKLIDQINNNNFISYIDNEELFFN</sequence>
<dbReference type="GO" id="GO:0005249">
    <property type="term" value="F:voltage-gated potassium channel activity"/>
    <property type="evidence" value="ECO:0007669"/>
    <property type="project" value="TreeGrafter"/>
</dbReference>
<dbReference type="InParanoid" id="I7LWV4"/>
<evidence type="ECO:0000313" key="4">
    <source>
        <dbReference type="EMBL" id="EAS02929.2"/>
    </source>
</evidence>
<feature type="region of interest" description="Disordered" evidence="1">
    <location>
        <begin position="1015"/>
        <end position="1053"/>
    </location>
</feature>
<dbReference type="GO" id="GO:0035725">
    <property type="term" value="P:sodium ion transmembrane transport"/>
    <property type="evidence" value="ECO:0007669"/>
    <property type="project" value="TreeGrafter"/>
</dbReference>
<feature type="transmembrane region" description="Helical" evidence="2">
    <location>
        <begin position="580"/>
        <end position="606"/>
    </location>
</feature>
<dbReference type="Pfam" id="PF00027">
    <property type="entry name" value="cNMP_binding"/>
    <property type="match status" value="1"/>
</dbReference>
<dbReference type="GeneID" id="7827982"/>
<dbReference type="AlphaFoldDB" id="I7LWV4"/>
<accession>I7LWV4</accession>
<feature type="transmembrane region" description="Helical" evidence="2">
    <location>
        <begin position="513"/>
        <end position="535"/>
    </location>
</feature>
<keyword evidence="2" id="KW-1133">Transmembrane helix</keyword>
<keyword evidence="2" id="KW-0472">Membrane</keyword>
<reference evidence="5" key="1">
    <citation type="journal article" date="2006" name="PLoS Biol.">
        <title>Macronuclear genome sequence of the ciliate Tetrahymena thermophila, a model eukaryote.</title>
        <authorList>
            <person name="Eisen J.A."/>
            <person name="Coyne R.S."/>
            <person name="Wu M."/>
            <person name="Wu D."/>
            <person name="Thiagarajan M."/>
            <person name="Wortman J.R."/>
            <person name="Badger J.H."/>
            <person name="Ren Q."/>
            <person name="Amedeo P."/>
            <person name="Jones K.M."/>
            <person name="Tallon L.J."/>
            <person name="Delcher A.L."/>
            <person name="Salzberg S.L."/>
            <person name="Silva J.C."/>
            <person name="Haas B.J."/>
            <person name="Majoros W.H."/>
            <person name="Farzad M."/>
            <person name="Carlton J.M."/>
            <person name="Smith R.K. Jr."/>
            <person name="Garg J."/>
            <person name="Pearlman R.E."/>
            <person name="Karrer K.M."/>
            <person name="Sun L."/>
            <person name="Manning G."/>
            <person name="Elde N.C."/>
            <person name="Turkewitz A.P."/>
            <person name="Asai D.J."/>
            <person name="Wilkes D.E."/>
            <person name="Wang Y."/>
            <person name="Cai H."/>
            <person name="Collins K."/>
            <person name="Stewart B.A."/>
            <person name="Lee S.R."/>
            <person name="Wilamowska K."/>
            <person name="Weinberg Z."/>
            <person name="Ruzzo W.L."/>
            <person name="Wloga D."/>
            <person name="Gaertig J."/>
            <person name="Frankel J."/>
            <person name="Tsao C.-C."/>
            <person name="Gorovsky M.A."/>
            <person name="Keeling P.J."/>
            <person name="Waller R.F."/>
            <person name="Patron N.J."/>
            <person name="Cherry J.M."/>
            <person name="Stover N.A."/>
            <person name="Krieger C.J."/>
            <person name="del Toro C."/>
            <person name="Ryder H.F."/>
            <person name="Williamson S.C."/>
            <person name="Barbeau R.A."/>
            <person name="Hamilton E.P."/>
            <person name="Orias E."/>
        </authorList>
    </citation>
    <scope>NUCLEOTIDE SEQUENCE [LARGE SCALE GENOMIC DNA]</scope>
    <source>
        <strain evidence="5">SB210</strain>
    </source>
</reference>
<dbReference type="RefSeq" id="XP_001023174.2">
    <property type="nucleotide sequence ID" value="XM_001023174.2"/>
</dbReference>
<feature type="compositionally biased region" description="Polar residues" evidence="1">
    <location>
        <begin position="172"/>
        <end position="182"/>
    </location>
</feature>
<dbReference type="STRING" id="312017.I7LWV4"/>
<dbReference type="GO" id="GO:0003254">
    <property type="term" value="P:regulation of membrane depolarization"/>
    <property type="evidence" value="ECO:0007669"/>
    <property type="project" value="TreeGrafter"/>
</dbReference>